<reference evidence="5" key="1">
    <citation type="journal article" date="2017" name="bioRxiv">
        <title>Comparative analysis of the genomes of Stylophora pistillata and Acropora digitifera provides evidence for extensive differences between species of corals.</title>
        <authorList>
            <person name="Voolstra C.R."/>
            <person name="Li Y."/>
            <person name="Liew Y.J."/>
            <person name="Baumgarten S."/>
            <person name="Zoccola D."/>
            <person name="Flot J.-F."/>
            <person name="Tambutte S."/>
            <person name="Allemand D."/>
            <person name="Aranda M."/>
        </authorList>
    </citation>
    <scope>NUCLEOTIDE SEQUENCE [LARGE SCALE GENOMIC DNA]</scope>
</reference>
<dbReference type="PANTHER" id="PTHR21301">
    <property type="entry name" value="REVERSE TRANSCRIPTASE"/>
    <property type="match status" value="1"/>
</dbReference>
<sequence length="1401" mass="152025">MKVKGEFLLVWQILCVYWETTLAVYHRKSGQVSRAASEVKDRRYKLNNYFRQRKINGSLQRSLNHLGNIKRSFIGRKIHIKGAPKGVIVTINGQRVDPNTGSTVLPIQPPQPVPQPVPQPGRNVPINVHVHVNKKYNDANVIGQRKQPIIITAPNPYRAVRPIVIPMPAQIPAPQPLILPAPLPPPPPPAVLPAPIPLPLPAPLPPPVTIPVPAPAPPPDKEDLAEILQTAALLNTLNKKEESRPKVIPVVQPVITPMAYQPGRNPAQGYPAGGNPNQGYPASESPNQGYPAGGNPNQGYPAGGNPNQGYPAGGNPNQGYPAGGNPNQGYPAGGNQNQGYPAGGGNENQGYPAGVSQNQATAGKATAGCTNPLSALSGILPLLLPFNCRCGCERRCPDLCNLCKDVDEELIDTLDCCKSMPCPCVNAGTGTQPAGVTVAGTAVAPVGGAVVSQPQLGAAQPAPAATVNQIQPVSISNPATAPVILSQTGQGPSSQPASAPPLLLPRPQPPNAASQPASAPPLPSLGQPASAPPLTSPSRLPGPQPPGPASQPASAPPTLPLLPPLPQTPPLSSGTKYPGTVSQPSAQAPQPPPSGSAQAPAVLPPPPPKPEISPPKTTPSKSEGAVSVFPSAVVPPEPEIPAPGPPGSTVPPTPEIPGKGISAGTNAETPGNESPPSESVPPPTDTGSPDSTNSGTQGELVAPPPDSSGPIEIPKVPVLPGESSPIVLKKGCKLETSVYRKPTNTGLLLHHQSHVDKRYKKSLLKTMLNRAFRLSSTWESFKSECDHLKMMFTNLKYPDHLINSTISHFVTSIRSENPGVQAQLSVNENAVHRVVLPFKDQKLADAVKRQLSDLSNKIDHTLHPVFKSRKICEDLRVRPGPPVANPVPPRSAPSSTNPSPPLPSLPLMKTAYSVRPPAPQVFIIKENSNPTKDPEESKSAEALNSLSESFESAFKEALKSERRKVRPYSKHPKEHFSDKPEEEDNLNTKDNETEDQEEEEDEEKVQSHGGSRRDFTDREDTKLKEDFSIDDKNDDGGEDEDNNNDDDDNNSDSNTDETDDDNKNDDHNNDDHDNDDHNNDDDDDNDIDIEADKEPPYDLNQPRHSHSLPHVRGNEQRYERRRKMHQKNKRKKYVRLHDYHRNGQLRNEDSRENELSYDRSVNGVLSRDRDNVQSRYDSDKYTLPKIEKDRELLREHDSNSIHVENVKKNPSESTEISRLRHEGASKTFKSPKHRLKSSEFPEEKYRVLYSHDRIKSGHLQDKGSDKEEGRQKEEHHDHHQSHSKTALLPEDEIIEESGSSIEENSFSGDSVKVNSLKSLKNFLTSTHYDRGVYHHLVEDTRTKDNKTPIGTVESFKPGNHRKFDKQGKSKQEENIAEDSSDSSSDESGQNDISGNYEDTGC</sequence>
<feature type="compositionally biased region" description="Low complexity" evidence="1">
    <location>
        <begin position="685"/>
        <end position="696"/>
    </location>
</feature>
<comment type="caution">
    <text evidence="4">The sequence shown here is derived from an EMBL/GenBank/DDBJ whole genome shotgun (WGS) entry which is preliminary data.</text>
</comment>
<feature type="domain" description="Helix-turn-helix" evidence="3">
    <location>
        <begin position="748"/>
        <end position="806"/>
    </location>
</feature>
<protein>
    <submittedName>
        <fullName evidence="4">Ribosome-binding protein 1</fullName>
    </submittedName>
</protein>
<evidence type="ECO:0000313" key="5">
    <source>
        <dbReference type="Proteomes" id="UP000225706"/>
    </source>
</evidence>
<accession>A0A2B4RS98</accession>
<feature type="compositionally biased region" description="Low complexity" evidence="1">
    <location>
        <begin position="618"/>
        <end position="632"/>
    </location>
</feature>
<feature type="compositionally biased region" description="Polar residues" evidence="1">
    <location>
        <begin position="663"/>
        <end position="672"/>
    </location>
</feature>
<evidence type="ECO:0000256" key="1">
    <source>
        <dbReference type="SAM" id="MobiDB-lite"/>
    </source>
</evidence>
<feature type="compositionally biased region" description="Acidic residues" evidence="1">
    <location>
        <begin position="1374"/>
        <end position="1384"/>
    </location>
</feature>
<evidence type="ECO:0000259" key="3">
    <source>
        <dbReference type="Pfam" id="PF26215"/>
    </source>
</evidence>
<feature type="region of interest" description="Disordered" evidence="1">
    <location>
        <begin position="877"/>
        <end position="909"/>
    </location>
</feature>
<dbReference type="InterPro" id="IPR058912">
    <property type="entry name" value="HTH_animal"/>
</dbReference>
<feature type="compositionally biased region" description="Basic and acidic residues" evidence="1">
    <location>
        <begin position="1364"/>
        <end position="1373"/>
    </location>
</feature>
<dbReference type="OrthoDB" id="6428908at2759"/>
<feature type="compositionally biased region" description="Acidic residues" evidence="1">
    <location>
        <begin position="992"/>
        <end position="1003"/>
    </location>
</feature>
<feature type="compositionally biased region" description="Basic and acidic residues" evidence="1">
    <location>
        <begin position="1236"/>
        <end position="1277"/>
    </location>
</feature>
<feature type="compositionally biased region" description="Pro residues" evidence="1">
    <location>
        <begin position="879"/>
        <end position="891"/>
    </location>
</feature>
<feature type="compositionally biased region" description="Basic and acidic residues" evidence="1">
    <location>
        <begin position="1064"/>
        <end position="1077"/>
    </location>
</feature>
<feature type="compositionally biased region" description="Pro residues" evidence="1">
    <location>
        <begin position="602"/>
        <end position="617"/>
    </location>
</feature>
<gene>
    <name evidence="4" type="primary">RRBP1</name>
    <name evidence="4" type="ORF">AWC38_SpisGene15888</name>
</gene>
<feature type="compositionally biased region" description="Pro residues" evidence="1">
    <location>
        <begin position="530"/>
        <end position="569"/>
    </location>
</feature>
<feature type="region of interest" description="Disordered" evidence="1">
    <location>
        <begin position="1339"/>
        <end position="1401"/>
    </location>
</feature>
<dbReference type="STRING" id="50429.A0A2B4RS98"/>
<dbReference type="PANTHER" id="PTHR21301:SF10">
    <property type="entry name" value="REVERSE TRANSCRIPTASE DOMAIN-CONTAINING PROTEIN"/>
    <property type="match status" value="1"/>
</dbReference>
<feature type="compositionally biased region" description="Pro residues" evidence="1">
    <location>
        <begin position="633"/>
        <end position="655"/>
    </location>
</feature>
<proteinExistence type="predicted"/>
<keyword evidence="2" id="KW-0732">Signal</keyword>
<feature type="signal peptide" evidence="2">
    <location>
        <begin position="1"/>
        <end position="23"/>
    </location>
</feature>
<feature type="compositionally biased region" description="Basic and acidic residues" evidence="1">
    <location>
        <begin position="1195"/>
        <end position="1224"/>
    </location>
</feature>
<evidence type="ECO:0000313" key="4">
    <source>
        <dbReference type="EMBL" id="PFX19689.1"/>
    </source>
</evidence>
<evidence type="ECO:0000256" key="2">
    <source>
        <dbReference type="SAM" id="SignalP"/>
    </source>
</evidence>
<dbReference type="EMBL" id="LSMT01000348">
    <property type="protein sequence ID" value="PFX19689.1"/>
    <property type="molecule type" value="Genomic_DNA"/>
</dbReference>
<feature type="compositionally biased region" description="Basic residues" evidence="1">
    <location>
        <begin position="1119"/>
        <end position="1134"/>
    </location>
</feature>
<name>A0A2B4RS98_STYPI</name>
<feature type="compositionally biased region" description="Basic and acidic residues" evidence="1">
    <location>
        <begin position="1135"/>
        <end position="1157"/>
    </location>
</feature>
<feature type="compositionally biased region" description="Low complexity" evidence="1">
    <location>
        <begin position="1296"/>
        <end position="1307"/>
    </location>
</feature>
<organism evidence="4 5">
    <name type="scientific">Stylophora pistillata</name>
    <name type="common">Smooth cauliflower coral</name>
    <dbReference type="NCBI Taxonomy" id="50429"/>
    <lineage>
        <taxon>Eukaryota</taxon>
        <taxon>Metazoa</taxon>
        <taxon>Cnidaria</taxon>
        <taxon>Anthozoa</taxon>
        <taxon>Hexacorallia</taxon>
        <taxon>Scleractinia</taxon>
        <taxon>Astrocoeniina</taxon>
        <taxon>Pocilloporidae</taxon>
        <taxon>Stylophora</taxon>
    </lineage>
</organism>
<feature type="compositionally biased region" description="Basic residues" evidence="1">
    <location>
        <begin position="961"/>
        <end position="973"/>
    </location>
</feature>
<feature type="region of interest" description="Disordered" evidence="1">
    <location>
        <begin position="958"/>
        <end position="1157"/>
    </location>
</feature>
<feature type="region of interest" description="Disordered" evidence="1">
    <location>
        <begin position="262"/>
        <end position="354"/>
    </location>
</feature>
<feature type="chain" id="PRO_5013196917" evidence="2">
    <location>
        <begin position="24"/>
        <end position="1401"/>
    </location>
</feature>
<dbReference type="Pfam" id="PF26215">
    <property type="entry name" value="HTH_animal"/>
    <property type="match status" value="1"/>
</dbReference>
<feature type="region of interest" description="Disordered" evidence="1">
    <location>
        <begin position="483"/>
        <end position="720"/>
    </location>
</feature>
<feature type="compositionally biased region" description="Pro residues" evidence="1">
    <location>
        <begin position="498"/>
        <end position="510"/>
    </location>
</feature>
<feature type="compositionally biased region" description="Basic and acidic residues" evidence="1">
    <location>
        <begin position="1011"/>
        <end position="1035"/>
    </location>
</feature>
<feature type="compositionally biased region" description="Acidic residues" evidence="1">
    <location>
        <begin position="1036"/>
        <end position="1063"/>
    </location>
</feature>
<feature type="compositionally biased region" description="Acidic residues" evidence="1">
    <location>
        <begin position="1078"/>
        <end position="1089"/>
    </location>
</feature>
<keyword evidence="5" id="KW-1185">Reference proteome</keyword>
<dbReference type="Proteomes" id="UP000225706">
    <property type="component" value="Unassembled WGS sequence"/>
</dbReference>
<feature type="region of interest" description="Disordered" evidence="1">
    <location>
        <begin position="1195"/>
        <end position="1310"/>
    </location>
</feature>
<feature type="compositionally biased region" description="Polar residues" evidence="1">
    <location>
        <begin position="275"/>
        <end position="288"/>
    </location>
</feature>